<accession>A0ABW3UM92</accession>
<dbReference type="RefSeq" id="WP_345586140.1">
    <property type="nucleotide sequence ID" value="NZ_BAABJG010000003.1"/>
</dbReference>
<dbReference type="Pfam" id="PF22848">
    <property type="entry name" value="ASD1_dom"/>
    <property type="match status" value="1"/>
</dbReference>
<gene>
    <name evidence="10" type="ORF">ACFQ4B_17375</name>
</gene>
<reference evidence="11" key="1">
    <citation type="journal article" date="2019" name="Int. J. Syst. Evol. Microbiol.">
        <title>The Global Catalogue of Microorganisms (GCM) 10K type strain sequencing project: providing services to taxonomists for standard genome sequencing and annotation.</title>
        <authorList>
            <consortium name="The Broad Institute Genomics Platform"/>
            <consortium name="The Broad Institute Genome Sequencing Center for Infectious Disease"/>
            <person name="Wu L."/>
            <person name="Ma J."/>
        </authorList>
    </citation>
    <scope>NUCLEOTIDE SEQUENCE [LARGE SCALE GENOMIC DNA]</scope>
    <source>
        <strain evidence="11">CCUG 53270</strain>
    </source>
</reference>
<evidence type="ECO:0000256" key="4">
    <source>
        <dbReference type="ARBA" id="ARBA00011165"/>
    </source>
</evidence>
<keyword evidence="11" id="KW-1185">Reference proteome</keyword>
<evidence type="ECO:0000256" key="8">
    <source>
        <dbReference type="ARBA" id="ARBA00023295"/>
    </source>
</evidence>
<name>A0ABW3UM92_9BACL</name>
<dbReference type="InterPro" id="IPR055235">
    <property type="entry name" value="ASD1_cat"/>
</dbReference>
<keyword evidence="8" id="KW-0326">Glycosidase</keyword>
<evidence type="ECO:0000256" key="3">
    <source>
        <dbReference type="ARBA" id="ARBA00007186"/>
    </source>
</evidence>
<dbReference type="EC" id="3.2.1.55" evidence="5"/>
<dbReference type="Pfam" id="PF06964">
    <property type="entry name" value="Alpha-L-AF_C"/>
    <property type="match status" value="1"/>
</dbReference>
<dbReference type="SMART" id="SM00813">
    <property type="entry name" value="Alpha-L-AF_C"/>
    <property type="match status" value="1"/>
</dbReference>
<dbReference type="SUPFAM" id="SSF51445">
    <property type="entry name" value="(Trans)glycosidases"/>
    <property type="match status" value="1"/>
</dbReference>
<evidence type="ECO:0000256" key="6">
    <source>
        <dbReference type="ARBA" id="ARBA00022801"/>
    </source>
</evidence>
<dbReference type="PANTHER" id="PTHR43576:SF3">
    <property type="entry name" value="ALPHA-L-ARABINOFURANOSIDASE C"/>
    <property type="match status" value="1"/>
</dbReference>
<protein>
    <recommendedName>
        <fullName evidence="5">non-reducing end alpha-L-arabinofuranosidase</fullName>
        <ecNumber evidence="5">3.2.1.55</ecNumber>
    </recommendedName>
</protein>
<keyword evidence="7" id="KW-0119">Carbohydrate metabolism</keyword>
<comment type="pathway">
    <text evidence="2">Glycan metabolism.</text>
</comment>
<evidence type="ECO:0000259" key="9">
    <source>
        <dbReference type="SMART" id="SM00813"/>
    </source>
</evidence>
<evidence type="ECO:0000256" key="5">
    <source>
        <dbReference type="ARBA" id="ARBA00012670"/>
    </source>
</evidence>
<comment type="similarity">
    <text evidence="3">Belongs to the glycosyl hydrolase 51 family.</text>
</comment>
<dbReference type="EMBL" id="JBHTLU010000019">
    <property type="protein sequence ID" value="MFD1221893.1"/>
    <property type="molecule type" value="Genomic_DNA"/>
</dbReference>
<evidence type="ECO:0000313" key="10">
    <source>
        <dbReference type="EMBL" id="MFD1221893.1"/>
    </source>
</evidence>
<dbReference type="Gene3D" id="3.20.20.80">
    <property type="entry name" value="Glycosidases"/>
    <property type="match status" value="1"/>
</dbReference>
<dbReference type="InterPro" id="IPR013780">
    <property type="entry name" value="Glyco_hydro_b"/>
</dbReference>
<comment type="caution">
    <text evidence="10">The sequence shown here is derived from an EMBL/GenBank/DDBJ whole genome shotgun (WGS) entry which is preliminary data.</text>
</comment>
<dbReference type="InterPro" id="IPR010720">
    <property type="entry name" value="Alpha-L-AF_C"/>
</dbReference>
<evidence type="ECO:0000256" key="2">
    <source>
        <dbReference type="ARBA" id="ARBA00004881"/>
    </source>
</evidence>
<evidence type="ECO:0000313" key="11">
    <source>
        <dbReference type="Proteomes" id="UP001597180"/>
    </source>
</evidence>
<dbReference type="Gene3D" id="2.60.40.1180">
    <property type="entry name" value="Golgi alpha-mannosidase II"/>
    <property type="match status" value="1"/>
</dbReference>
<organism evidence="10 11">
    <name type="scientific">Paenibacillus vulneris</name>
    <dbReference type="NCBI Taxonomy" id="1133364"/>
    <lineage>
        <taxon>Bacteria</taxon>
        <taxon>Bacillati</taxon>
        <taxon>Bacillota</taxon>
        <taxon>Bacilli</taxon>
        <taxon>Bacillales</taxon>
        <taxon>Paenibacillaceae</taxon>
        <taxon>Paenibacillus</taxon>
    </lineage>
</organism>
<dbReference type="PANTHER" id="PTHR43576">
    <property type="entry name" value="ALPHA-L-ARABINOFURANOSIDASE C-RELATED"/>
    <property type="match status" value="1"/>
</dbReference>
<sequence>MSSSKATMILDKDFIISSIDKRIYGSFVEHLGRAVYEGIYEPEHPLADEQGFRKDVIELVKELNVPLVRYPGGNFVSGYNWEDGVGPKENRPRRLELAWRTIETNEIGTNEFADWAKKANTEVNMAVNLGTRGIDAARNLVEYCNHPSGSYWSDLRISHGYKEPHKFKTWCLGNEMDGPWQIGHKTAEEYGRLACEAAKVMKWVDPTIELVACGSSNRGMKTFADWEATVLDHTYDHVEYISLHTYYGNKDNDTANFVARSLDMDAFIRSVTAICDYVKAKKRSKKTINLSFDEWNVWYHSHDADRKLDPWQIAPPQLEDVYTFEDAILVGCMLITLLKHSDRVKIACMAQLVNVIAPIMTQKGGEAWKQTIFYPYMHTSVYGRGVALNPIVSSPKYDSKDFTDVPYLESTAVYNEEKDELVIFAVNRHLTESLLLECDVRSFNDYQVVEHIVLEDDDVKARNTVNQSNRVAPHNRGNAQVKDGRIEASLSKFSWNVIRLAKHAVTT</sequence>
<proteinExistence type="inferred from homology"/>
<comment type="catalytic activity">
    <reaction evidence="1">
        <text>Hydrolysis of terminal non-reducing alpha-L-arabinofuranoside residues in alpha-L-arabinosides.</text>
        <dbReference type="EC" id="3.2.1.55"/>
    </reaction>
</comment>
<comment type="subunit">
    <text evidence="4">Homohexamer; trimer of dimers.</text>
</comment>
<dbReference type="Proteomes" id="UP001597180">
    <property type="component" value="Unassembled WGS sequence"/>
</dbReference>
<evidence type="ECO:0000256" key="1">
    <source>
        <dbReference type="ARBA" id="ARBA00001462"/>
    </source>
</evidence>
<evidence type="ECO:0000256" key="7">
    <source>
        <dbReference type="ARBA" id="ARBA00023277"/>
    </source>
</evidence>
<feature type="domain" description="Alpha-L-arabinofuranosidase C-terminal" evidence="9">
    <location>
        <begin position="293"/>
        <end position="494"/>
    </location>
</feature>
<dbReference type="SUPFAM" id="SSF51011">
    <property type="entry name" value="Glycosyl hydrolase domain"/>
    <property type="match status" value="1"/>
</dbReference>
<dbReference type="InterPro" id="IPR017853">
    <property type="entry name" value="GH"/>
</dbReference>
<keyword evidence="6" id="KW-0378">Hydrolase</keyword>